<comment type="subcellular location">
    <subcellularLocation>
        <location evidence="6">Cytoplasm</location>
    </subcellularLocation>
</comment>
<comment type="catalytic activity">
    <reaction evidence="1 6">
        <text>beta-D-ribopyranose = beta-D-ribofuranose</text>
        <dbReference type="Rhea" id="RHEA:25432"/>
        <dbReference type="ChEBI" id="CHEBI:27476"/>
        <dbReference type="ChEBI" id="CHEBI:47002"/>
        <dbReference type="EC" id="5.4.99.62"/>
    </reaction>
</comment>
<keyword evidence="3 6" id="KW-0963">Cytoplasm</keyword>
<dbReference type="PANTHER" id="PTHR37831:SF1">
    <property type="entry name" value="D-RIBOSE PYRANASE"/>
    <property type="match status" value="1"/>
</dbReference>
<dbReference type="PANTHER" id="PTHR37831">
    <property type="entry name" value="D-RIBOSE PYRANASE"/>
    <property type="match status" value="1"/>
</dbReference>
<sequence length="126" mass="14233">MKKTGIFNSEISAVVSSMGHTDKLTIVDMGFPIPENIKRIDLIVDEGLPSFEDVAKTILKELHIEKIIIAKESSEEFIDLVKCFCKNIEFVSHEELKKISNESKAIIRTGERKPYFNAIFVSGVIF</sequence>
<evidence type="ECO:0000256" key="2">
    <source>
        <dbReference type="ARBA" id="ARBA00012862"/>
    </source>
</evidence>
<evidence type="ECO:0000256" key="3">
    <source>
        <dbReference type="ARBA" id="ARBA00022490"/>
    </source>
</evidence>
<comment type="function">
    <text evidence="6">Catalyzes the interconversion of beta-pyran and beta-furan forms of D-ribose.</text>
</comment>
<dbReference type="Gene3D" id="3.40.1650.10">
    <property type="entry name" value="RbsD-like domain"/>
    <property type="match status" value="1"/>
</dbReference>
<dbReference type="InterPro" id="IPR023750">
    <property type="entry name" value="RbsD-like_sf"/>
</dbReference>
<dbReference type="Proteomes" id="UP001232493">
    <property type="component" value="Chromosome"/>
</dbReference>
<feature type="binding site" evidence="6">
    <location>
        <position position="28"/>
    </location>
    <ligand>
        <name>substrate</name>
    </ligand>
</feature>
<evidence type="ECO:0000256" key="4">
    <source>
        <dbReference type="ARBA" id="ARBA00023235"/>
    </source>
</evidence>
<dbReference type="EMBL" id="CP069362">
    <property type="protein sequence ID" value="WGS64677.1"/>
    <property type="molecule type" value="Genomic_DNA"/>
</dbReference>
<name>A0ABY8PPY0_9BACT</name>
<dbReference type="GO" id="GO:0062193">
    <property type="term" value="F:D-ribose pyranase activity"/>
    <property type="evidence" value="ECO:0007669"/>
    <property type="project" value="UniProtKB-EC"/>
</dbReference>
<keyword evidence="8" id="KW-1185">Reference proteome</keyword>
<dbReference type="InterPro" id="IPR023064">
    <property type="entry name" value="D-ribose_pyranase"/>
</dbReference>
<gene>
    <name evidence="6 7" type="primary">rbsD</name>
    <name evidence="7" type="ORF">JRV97_09970</name>
</gene>
<comment type="subunit">
    <text evidence="6">Homodecamer.</text>
</comment>
<dbReference type="InterPro" id="IPR007721">
    <property type="entry name" value="RbsD_FucU"/>
</dbReference>
<accession>A0ABY8PPY0</accession>
<evidence type="ECO:0000256" key="6">
    <source>
        <dbReference type="HAMAP-Rule" id="MF_01661"/>
    </source>
</evidence>
<comment type="pathway">
    <text evidence="6">Carbohydrate metabolism; D-ribose degradation; D-ribose 5-phosphate from beta-D-ribopyranose: step 1/2.</text>
</comment>
<keyword evidence="5 6" id="KW-0119">Carbohydrate metabolism</keyword>
<dbReference type="NCBIfam" id="NF008761">
    <property type="entry name" value="PRK11797.1"/>
    <property type="match status" value="1"/>
</dbReference>
<dbReference type="Pfam" id="PF05025">
    <property type="entry name" value="RbsD_FucU"/>
    <property type="match status" value="1"/>
</dbReference>
<evidence type="ECO:0000256" key="5">
    <source>
        <dbReference type="ARBA" id="ARBA00023277"/>
    </source>
</evidence>
<comment type="caution">
    <text evidence="6">Lacks conserved residue(s) required for the propagation of feature annotation.</text>
</comment>
<feature type="active site" description="Proton donor" evidence="6">
    <location>
        <position position="20"/>
    </location>
</feature>
<protein>
    <recommendedName>
        <fullName evidence="2 6">D-ribose pyranase</fullName>
        <ecNumber evidence="2 6">5.4.99.62</ecNumber>
    </recommendedName>
</protein>
<dbReference type="RefSeq" id="WP_280998511.1">
    <property type="nucleotide sequence ID" value="NZ_CP069362.1"/>
</dbReference>
<evidence type="ECO:0000313" key="8">
    <source>
        <dbReference type="Proteomes" id="UP001232493"/>
    </source>
</evidence>
<proteinExistence type="inferred from homology"/>
<dbReference type="EC" id="5.4.99.62" evidence="2 6"/>
<organism evidence="7 8">
    <name type="scientific">Marinitoga aeolica</name>
    <dbReference type="NCBI Taxonomy" id="2809031"/>
    <lineage>
        <taxon>Bacteria</taxon>
        <taxon>Thermotogati</taxon>
        <taxon>Thermotogota</taxon>
        <taxon>Thermotogae</taxon>
        <taxon>Petrotogales</taxon>
        <taxon>Petrotogaceae</taxon>
        <taxon>Marinitoga</taxon>
    </lineage>
</organism>
<evidence type="ECO:0000256" key="1">
    <source>
        <dbReference type="ARBA" id="ARBA00000223"/>
    </source>
</evidence>
<dbReference type="HAMAP" id="MF_01661">
    <property type="entry name" value="D_rib_pyranase"/>
    <property type="match status" value="1"/>
</dbReference>
<feature type="binding site" evidence="6">
    <location>
        <position position="93"/>
    </location>
    <ligand>
        <name>substrate</name>
    </ligand>
</feature>
<reference evidence="7 8" key="1">
    <citation type="submission" date="2021-02" db="EMBL/GenBank/DDBJ databases">
        <title>Characterization of Marinitoga sp. nov. str. BP5-C20A.</title>
        <authorList>
            <person name="Erauso G."/>
            <person name="Postec A."/>
        </authorList>
    </citation>
    <scope>NUCLEOTIDE SEQUENCE [LARGE SCALE GENOMIC DNA]</scope>
    <source>
        <strain evidence="7 8">BP5-C20A</strain>
    </source>
</reference>
<comment type="similarity">
    <text evidence="6">Belongs to the RbsD / FucU family. RbsD subfamily.</text>
</comment>
<evidence type="ECO:0000313" key="7">
    <source>
        <dbReference type="EMBL" id="WGS64677.1"/>
    </source>
</evidence>
<keyword evidence="4 6" id="KW-0413">Isomerase</keyword>
<dbReference type="SUPFAM" id="SSF102546">
    <property type="entry name" value="RbsD-like"/>
    <property type="match status" value="1"/>
</dbReference>